<name>A0AB35YU82_9FLAO</name>
<sequence length="522" mass="58184">MKTFFQKTIALTVMFFGITSLINAQALSSSQIDSLVQKTMKTFDVPGMAVAVIKDGKIYHKNTYGVRSLKTNAEVNENTLFGVASNTKAFTTAALGKLVDAEKLSWDTKVTDIIPEFKLYDAYVTDQFTVRDLVTHRSGLGLGAGDLMVFPASNTTTKDEMIHNLRYLKPVSSFRSKYDYDNLLYIVAGEIVARISGKGYDDYISENFFKPLKMERSFLSIPKIKADDNRIDGHAPVNGKLELTADTFTQIATPAAGIYASINDMCTWVQAQLNEGKYGEELQKSLFSKKVHNEMWTPQTIVRGGRGAYNTHFTAYGLGWFLSDVNGYFQVTHTGGLLGIVSQVTLLPELNLGIIVLTNQQSGAAFRAITNSIKDGYFNIKNKDRIEQYNERRLAGERREDSITKQVAADIKASLNSKTPKPSTKNIVGTYKDPWFGGVQISDQNGTLRFSAEKALDLKGEMIFYKGTTYVVRWDDPALKADAFLNFTFNTEGKANGFTLSAISPLTDFSYDYQDLEFTRIK</sequence>
<dbReference type="InterPro" id="IPR021860">
    <property type="entry name" value="Peptidase_S12_Pab87-rel_C"/>
</dbReference>
<dbReference type="RefSeq" id="WP_279449469.1">
    <property type="nucleotide sequence ID" value="NZ_JAZBJM010000017.1"/>
</dbReference>
<protein>
    <submittedName>
        <fullName evidence="4">Serine hydrolase</fullName>
    </submittedName>
</protein>
<comment type="caution">
    <text evidence="4">The sequence shown here is derived from an EMBL/GenBank/DDBJ whole genome shotgun (WGS) entry which is preliminary data.</text>
</comment>
<dbReference type="PANTHER" id="PTHR46825:SF15">
    <property type="entry name" value="BETA-LACTAMASE-RELATED DOMAIN-CONTAINING PROTEIN"/>
    <property type="match status" value="1"/>
</dbReference>
<dbReference type="InterPro" id="IPR050491">
    <property type="entry name" value="AmpC-like"/>
</dbReference>
<feature type="signal peptide" evidence="1">
    <location>
        <begin position="1"/>
        <end position="26"/>
    </location>
</feature>
<organism evidence="4 6">
    <name type="scientific">Aequorivita flava</name>
    <dbReference type="NCBI Taxonomy" id="3114371"/>
    <lineage>
        <taxon>Bacteria</taxon>
        <taxon>Pseudomonadati</taxon>
        <taxon>Bacteroidota</taxon>
        <taxon>Flavobacteriia</taxon>
        <taxon>Flavobacteriales</taxon>
        <taxon>Flavobacteriaceae</taxon>
        <taxon>Aequorivita</taxon>
    </lineage>
</organism>
<dbReference type="EMBL" id="JBANCF010000019">
    <property type="protein sequence ID" value="MEM0574781.1"/>
    <property type="molecule type" value="Genomic_DNA"/>
</dbReference>
<proteinExistence type="predicted"/>
<evidence type="ECO:0000259" key="3">
    <source>
        <dbReference type="Pfam" id="PF11954"/>
    </source>
</evidence>
<accession>A0AB35YU82</accession>
<dbReference type="InterPro" id="IPR001466">
    <property type="entry name" value="Beta-lactam-related"/>
</dbReference>
<reference evidence="4 7" key="1">
    <citation type="submission" date="2024-01" db="EMBL/GenBank/DDBJ databases">
        <title>Aequorivita flavus sp. nov., isolated from deep-sea sediment.</title>
        <authorList>
            <person name="Chen X."/>
        </authorList>
    </citation>
    <scope>NUCLEOTIDE SEQUENCE</scope>
    <source>
        <strain evidence="4">MCCC 1A16923</strain>
        <strain evidence="5 7">MCCC 1A16935</strain>
    </source>
</reference>
<dbReference type="PANTHER" id="PTHR46825">
    <property type="entry name" value="D-ALANYL-D-ALANINE-CARBOXYPEPTIDASE/ENDOPEPTIDASE AMPH"/>
    <property type="match status" value="1"/>
</dbReference>
<evidence type="ECO:0000259" key="2">
    <source>
        <dbReference type="Pfam" id="PF00144"/>
    </source>
</evidence>
<dbReference type="Pfam" id="PF11954">
    <property type="entry name" value="DUF3471"/>
    <property type="match status" value="1"/>
</dbReference>
<evidence type="ECO:0000313" key="4">
    <source>
        <dbReference type="EMBL" id="MEM0519619.1"/>
    </source>
</evidence>
<evidence type="ECO:0000313" key="6">
    <source>
        <dbReference type="Proteomes" id="UP001388259"/>
    </source>
</evidence>
<dbReference type="Gene3D" id="2.40.128.600">
    <property type="match status" value="1"/>
</dbReference>
<keyword evidence="4" id="KW-0378">Hydrolase</keyword>
<evidence type="ECO:0000256" key="1">
    <source>
        <dbReference type="SAM" id="SignalP"/>
    </source>
</evidence>
<keyword evidence="1" id="KW-0732">Signal</keyword>
<dbReference type="Pfam" id="PF00144">
    <property type="entry name" value="Beta-lactamase"/>
    <property type="match status" value="1"/>
</dbReference>
<dbReference type="Proteomes" id="UP001390963">
    <property type="component" value="Unassembled WGS sequence"/>
</dbReference>
<dbReference type="SUPFAM" id="SSF56601">
    <property type="entry name" value="beta-lactamase/transpeptidase-like"/>
    <property type="match status" value="1"/>
</dbReference>
<feature type="domain" description="Beta-lactamase-related" evidence="2">
    <location>
        <begin position="32"/>
        <end position="368"/>
    </location>
</feature>
<feature type="domain" description="Peptidase S12 Pab87-related C-terminal" evidence="3">
    <location>
        <begin position="419"/>
        <end position="520"/>
    </location>
</feature>
<dbReference type="Proteomes" id="UP001388259">
    <property type="component" value="Unassembled WGS sequence"/>
</dbReference>
<dbReference type="Gene3D" id="3.40.710.10">
    <property type="entry name" value="DD-peptidase/beta-lactamase superfamily"/>
    <property type="match status" value="1"/>
</dbReference>
<feature type="chain" id="PRO_5044287216" evidence="1">
    <location>
        <begin position="27"/>
        <end position="522"/>
    </location>
</feature>
<dbReference type="EMBL" id="JAZBJM010000017">
    <property type="protein sequence ID" value="MEM0519619.1"/>
    <property type="molecule type" value="Genomic_DNA"/>
</dbReference>
<gene>
    <name evidence="5" type="ORF">VZD24_14745</name>
    <name evidence="4" type="ORF">VZD85_14750</name>
</gene>
<dbReference type="InterPro" id="IPR012338">
    <property type="entry name" value="Beta-lactam/transpept-like"/>
</dbReference>
<dbReference type="AlphaFoldDB" id="A0AB35YU82"/>
<dbReference type="GO" id="GO:0016787">
    <property type="term" value="F:hydrolase activity"/>
    <property type="evidence" value="ECO:0007669"/>
    <property type="project" value="UniProtKB-KW"/>
</dbReference>
<keyword evidence="7" id="KW-1185">Reference proteome</keyword>
<evidence type="ECO:0000313" key="5">
    <source>
        <dbReference type="EMBL" id="MEM0574781.1"/>
    </source>
</evidence>
<evidence type="ECO:0000313" key="7">
    <source>
        <dbReference type="Proteomes" id="UP001390963"/>
    </source>
</evidence>